<reference evidence="2" key="2">
    <citation type="submission" date="2018-03" db="EMBL/GenBank/DDBJ databases">
        <title>The Triticum urartu genome reveals the dynamic nature of wheat genome evolution.</title>
        <authorList>
            <person name="Ling H."/>
            <person name="Ma B."/>
            <person name="Shi X."/>
            <person name="Liu H."/>
            <person name="Dong L."/>
            <person name="Sun H."/>
            <person name="Cao Y."/>
            <person name="Gao Q."/>
            <person name="Zheng S."/>
            <person name="Li Y."/>
            <person name="Yu Y."/>
            <person name="Du H."/>
            <person name="Qi M."/>
            <person name="Li Y."/>
            <person name="Yu H."/>
            <person name="Cui Y."/>
            <person name="Wang N."/>
            <person name="Chen C."/>
            <person name="Wu H."/>
            <person name="Zhao Y."/>
            <person name="Zhang J."/>
            <person name="Li Y."/>
            <person name="Zhou W."/>
            <person name="Zhang B."/>
            <person name="Hu W."/>
            <person name="Eijk M."/>
            <person name="Tang J."/>
            <person name="Witsenboer H."/>
            <person name="Zhao S."/>
            <person name="Li Z."/>
            <person name="Zhang A."/>
            <person name="Wang D."/>
            <person name="Liang C."/>
        </authorList>
    </citation>
    <scope>NUCLEOTIDE SEQUENCE [LARGE SCALE GENOMIC DNA]</scope>
    <source>
        <strain evidence="2">cv. G1812</strain>
    </source>
</reference>
<dbReference type="EnsemblPlants" id="TuG1812G0700005115.01.T01">
    <property type="protein sequence ID" value="TuG1812G0700005115.01.T01.cds439575"/>
    <property type="gene ID" value="TuG1812G0700005115.01"/>
</dbReference>
<sequence>MLSSMIRRLPMFVCVHLVSRFYLCVNSILLSAGEKPSLELQHKGRAFQVEKRAALFFFK</sequence>
<evidence type="ECO:0000313" key="3">
    <source>
        <dbReference type="Proteomes" id="UP000015106"/>
    </source>
</evidence>
<accession>A0A8R7VC24</accession>
<keyword evidence="1" id="KW-0732">Signal</keyword>
<feature type="chain" id="PRO_5035814261" evidence="1">
    <location>
        <begin position="21"/>
        <end position="59"/>
    </location>
</feature>
<name>A0A8R7VC24_TRIUA</name>
<keyword evidence="3" id="KW-1185">Reference proteome</keyword>
<reference evidence="3" key="1">
    <citation type="journal article" date="2013" name="Nature">
        <title>Draft genome of the wheat A-genome progenitor Triticum urartu.</title>
        <authorList>
            <person name="Ling H.Q."/>
            <person name="Zhao S."/>
            <person name="Liu D."/>
            <person name="Wang J."/>
            <person name="Sun H."/>
            <person name="Zhang C."/>
            <person name="Fan H."/>
            <person name="Li D."/>
            <person name="Dong L."/>
            <person name="Tao Y."/>
            <person name="Gao C."/>
            <person name="Wu H."/>
            <person name="Li Y."/>
            <person name="Cui Y."/>
            <person name="Guo X."/>
            <person name="Zheng S."/>
            <person name="Wang B."/>
            <person name="Yu K."/>
            <person name="Liang Q."/>
            <person name="Yang W."/>
            <person name="Lou X."/>
            <person name="Chen J."/>
            <person name="Feng M."/>
            <person name="Jian J."/>
            <person name="Zhang X."/>
            <person name="Luo G."/>
            <person name="Jiang Y."/>
            <person name="Liu J."/>
            <person name="Wang Z."/>
            <person name="Sha Y."/>
            <person name="Zhang B."/>
            <person name="Wu H."/>
            <person name="Tang D."/>
            <person name="Shen Q."/>
            <person name="Xue P."/>
            <person name="Zou S."/>
            <person name="Wang X."/>
            <person name="Liu X."/>
            <person name="Wang F."/>
            <person name="Yang Y."/>
            <person name="An X."/>
            <person name="Dong Z."/>
            <person name="Zhang K."/>
            <person name="Zhang X."/>
            <person name="Luo M.C."/>
            <person name="Dvorak J."/>
            <person name="Tong Y."/>
            <person name="Wang J."/>
            <person name="Yang H."/>
            <person name="Li Z."/>
            <person name="Wang D."/>
            <person name="Zhang A."/>
            <person name="Wang J."/>
        </authorList>
    </citation>
    <scope>NUCLEOTIDE SEQUENCE</scope>
    <source>
        <strain evidence="3">cv. G1812</strain>
    </source>
</reference>
<dbReference type="AlphaFoldDB" id="A0A8R7VC24"/>
<reference evidence="2" key="3">
    <citation type="submission" date="2022-06" db="UniProtKB">
        <authorList>
            <consortium name="EnsemblPlants"/>
        </authorList>
    </citation>
    <scope>IDENTIFICATION</scope>
</reference>
<dbReference type="Gramene" id="TuG1812G0700005115.01.T01">
    <property type="protein sequence ID" value="TuG1812G0700005115.01.T01.cds439575"/>
    <property type="gene ID" value="TuG1812G0700005115.01"/>
</dbReference>
<organism evidence="2 3">
    <name type="scientific">Triticum urartu</name>
    <name type="common">Red wild einkorn</name>
    <name type="synonym">Crithodium urartu</name>
    <dbReference type="NCBI Taxonomy" id="4572"/>
    <lineage>
        <taxon>Eukaryota</taxon>
        <taxon>Viridiplantae</taxon>
        <taxon>Streptophyta</taxon>
        <taxon>Embryophyta</taxon>
        <taxon>Tracheophyta</taxon>
        <taxon>Spermatophyta</taxon>
        <taxon>Magnoliopsida</taxon>
        <taxon>Liliopsida</taxon>
        <taxon>Poales</taxon>
        <taxon>Poaceae</taxon>
        <taxon>BOP clade</taxon>
        <taxon>Pooideae</taxon>
        <taxon>Triticodae</taxon>
        <taxon>Triticeae</taxon>
        <taxon>Triticinae</taxon>
        <taxon>Triticum</taxon>
    </lineage>
</organism>
<feature type="signal peptide" evidence="1">
    <location>
        <begin position="1"/>
        <end position="20"/>
    </location>
</feature>
<dbReference type="Proteomes" id="UP000015106">
    <property type="component" value="Chromosome 7"/>
</dbReference>
<protein>
    <submittedName>
        <fullName evidence="2">Uncharacterized protein</fullName>
    </submittedName>
</protein>
<proteinExistence type="predicted"/>
<evidence type="ECO:0000256" key="1">
    <source>
        <dbReference type="SAM" id="SignalP"/>
    </source>
</evidence>
<evidence type="ECO:0000313" key="2">
    <source>
        <dbReference type="EnsemblPlants" id="TuG1812G0700005115.01.T01.cds439575"/>
    </source>
</evidence>